<proteinExistence type="predicted"/>
<name>Q8LL96_AEGTA</name>
<evidence type="ECO:0000256" key="1">
    <source>
        <dbReference type="SAM" id="MobiDB-lite"/>
    </source>
</evidence>
<feature type="region of interest" description="Disordered" evidence="1">
    <location>
        <begin position="238"/>
        <end position="260"/>
    </location>
</feature>
<accession>Q8LL96</accession>
<dbReference type="EMBL" id="AF446141">
    <property type="protein sequence ID" value="AAM69847.1"/>
    <property type="molecule type" value="Genomic_DNA"/>
</dbReference>
<reference evidence="2" key="1">
    <citation type="journal article" date="2002" name="Genome">
        <title>Analysis of 106 kb of contiguous DNA sequence from the D genome of wheat reveals high gene density and a complex arrangement of genes related to disease resistance.</title>
        <authorList>
            <person name="Brooks S.A."/>
            <person name="Huang L."/>
            <person name="Gill B.S."/>
            <person name="Fellers J.P."/>
        </authorList>
    </citation>
    <scope>NUCLEOTIDE SEQUENCE</scope>
    <source>
        <strain evidence="2">AUS18913</strain>
    </source>
</reference>
<sequence length="260" mass="30000">MAPKDTLPPTRRHTSRSRLPHVPPMTAAPAGTTRQEPSAARTKKKVGDKTCCPVHHTAEWEDKEEAETRVVAEEVELEEKAEEEEVKDPMETGTQPSTRQPSIRTHNYNQVEDIGLCYAWKNISTGAMWAGHEVCPYHSRSLQTKKPEIRPQSIYQRDQASAYPLRTMMRRMKMPTRVPLAKNIAKERKRRGAFGGTYQDQLAAMIEAEKVLTAKHRDEKTLRWNELKMLEDENWKSKLATEDRKLKEDERSLALEEERL</sequence>
<evidence type="ECO:0000313" key="2">
    <source>
        <dbReference type="EMBL" id="AAM69847.1"/>
    </source>
</evidence>
<organism evidence="2">
    <name type="scientific">Aegilops tauschii</name>
    <name type="common">Tausch's goatgrass</name>
    <name type="synonym">Aegilops squarrosa</name>
    <dbReference type="NCBI Taxonomy" id="37682"/>
    <lineage>
        <taxon>Eukaryota</taxon>
        <taxon>Viridiplantae</taxon>
        <taxon>Streptophyta</taxon>
        <taxon>Embryophyta</taxon>
        <taxon>Tracheophyta</taxon>
        <taxon>Spermatophyta</taxon>
        <taxon>Magnoliopsida</taxon>
        <taxon>Liliopsida</taxon>
        <taxon>Poales</taxon>
        <taxon>Poaceae</taxon>
        <taxon>BOP clade</taxon>
        <taxon>Pooideae</taxon>
        <taxon>Triticodae</taxon>
        <taxon>Triticeae</taxon>
        <taxon>Triticinae</taxon>
        <taxon>Aegilops</taxon>
    </lineage>
</organism>
<feature type="compositionally biased region" description="Basic residues" evidence="1">
    <location>
        <begin position="10"/>
        <end position="19"/>
    </location>
</feature>
<feature type="compositionally biased region" description="Acidic residues" evidence="1">
    <location>
        <begin position="73"/>
        <end position="86"/>
    </location>
</feature>
<feature type="compositionally biased region" description="Basic and acidic residues" evidence="1">
    <location>
        <begin position="56"/>
        <end position="72"/>
    </location>
</feature>
<dbReference type="AlphaFoldDB" id="Q8LL96"/>
<feature type="region of interest" description="Disordered" evidence="1">
    <location>
        <begin position="1"/>
        <end position="105"/>
    </location>
</feature>
<feature type="compositionally biased region" description="Polar residues" evidence="1">
    <location>
        <begin position="92"/>
        <end position="105"/>
    </location>
</feature>
<protein>
    <submittedName>
        <fullName evidence="2">Uncharacterized protein</fullName>
    </submittedName>
</protein>